<dbReference type="PROSITE" id="PS51257">
    <property type="entry name" value="PROKAR_LIPOPROTEIN"/>
    <property type="match status" value="1"/>
</dbReference>
<keyword evidence="1" id="KW-0472">Membrane</keyword>
<dbReference type="EMBL" id="MTZV01000003">
    <property type="protein sequence ID" value="PCE27097.1"/>
    <property type="molecule type" value="Genomic_DNA"/>
</dbReference>
<sequence>MKPARDNDERREQIIAALLWYGTWLACAIIAAGMIVGAFPQIESSLSPGFSSYGILKVGVALLILLPIARVTLMVAIFLCERDYAYVAISSFVLAIIAAGILVGLHQGVG</sequence>
<evidence type="ECO:0000256" key="1">
    <source>
        <dbReference type="SAM" id="Phobius"/>
    </source>
</evidence>
<organism evidence="2 3">
    <name type="scientific">Paraburkholderia acidicola</name>
    <dbReference type="NCBI Taxonomy" id="1912599"/>
    <lineage>
        <taxon>Bacteria</taxon>
        <taxon>Pseudomonadati</taxon>
        <taxon>Pseudomonadota</taxon>
        <taxon>Betaproteobacteria</taxon>
        <taxon>Burkholderiales</taxon>
        <taxon>Burkholderiaceae</taxon>
        <taxon>Paraburkholderia</taxon>
    </lineage>
</organism>
<evidence type="ECO:0000313" key="3">
    <source>
        <dbReference type="Proteomes" id="UP000218022"/>
    </source>
</evidence>
<feature type="transmembrane region" description="Helical" evidence="1">
    <location>
        <begin position="54"/>
        <end position="79"/>
    </location>
</feature>
<reference evidence="2 3" key="1">
    <citation type="submission" date="2017-01" db="EMBL/GenBank/DDBJ databases">
        <title>Whole-Genome Shotgun Sequencing of Two beta-Proteobacterial Species in Search of the Bulgecin Biosynthetic Cluster.</title>
        <authorList>
            <person name="Horsman M.E."/>
            <person name="Marous D.R."/>
            <person name="Li R."/>
            <person name="Oliver R.A."/>
            <person name="Byun B."/>
            <person name="Emrich S.J."/>
            <person name="Boggess B."/>
            <person name="Townsend C.A."/>
            <person name="Mobashery S."/>
        </authorList>
    </citation>
    <scope>NUCLEOTIDE SEQUENCE [LARGE SCALE GENOMIC DNA]</scope>
    <source>
        <strain evidence="2 3">ATCC 31363</strain>
    </source>
</reference>
<evidence type="ECO:0008006" key="4">
    <source>
        <dbReference type="Google" id="ProtNLM"/>
    </source>
</evidence>
<feature type="transmembrane region" description="Helical" evidence="1">
    <location>
        <begin position="86"/>
        <end position="105"/>
    </location>
</feature>
<feature type="transmembrane region" description="Helical" evidence="1">
    <location>
        <begin position="21"/>
        <end position="42"/>
    </location>
</feature>
<keyword evidence="1" id="KW-0812">Transmembrane</keyword>
<dbReference type="OrthoDB" id="7067905at2"/>
<proteinExistence type="predicted"/>
<dbReference type="InterPro" id="IPR012861">
    <property type="entry name" value="DUF1634"/>
</dbReference>
<dbReference type="Pfam" id="PF07843">
    <property type="entry name" value="DUF1634"/>
    <property type="match status" value="1"/>
</dbReference>
<name>A0A2A4F2A2_9BURK</name>
<protein>
    <recommendedName>
        <fullName evidence="4">DUF1634 domain-containing protein</fullName>
    </recommendedName>
</protein>
<keyword evidence="1" id="KW-1133">Transmembrane helix</keyword>
<comment type="caution">
    <text evidence="2">The sequence shown here is derived from an EMBL/GenBank/DDBJ whole genome shotgun (WGS) entry which is preliminary data.</text>
</comment>
<evidence type="ECO:0000313" key="2">
    <source>
        <dbReference type="EMBL" id="PCE27097.1"/>
    </source>
</evidence>
<dbReference type="RefSeq" id="WP_096719558.1">
    <property type="nucleotide sequence ID" value="NZ_MTZV01000003.1"/>
</dbReference>
<dbReference type="AlphaFoldDB" id="A0A2A4F2A2"/>
<accession>A0A2A4F2A2</accession>
<gene>
    <name evidence="2" type="ORF">BWP39_09945</name>
</gene>
<dbReference type="Proteomes" id="UP000218022">
    <property type="component" value="Unassembled WGS sequence"/>
</dbReference>